<dbReference type="SUPFAM" id="SSF58087">
    <property type="entry name" value="Variant surface glycoprotein (N-terminal domain)"/>
    <property type="match status" value="1"/>
</dbReference>
<evidence type="ECO:0000256" key="7">
    <source>
        <dbReference type="SAM" id="SignalP"/>
    </source>
</evidence>
<sequence>MSAMRAARLVLLLLAAEGKKAAATHAAFKDSAITQLCEIGTNLAKAPAVALAKYKVLTGATTAARAAEMLSNQAAASAAGENTSTLFKAIALAASECGAKATQAIQTLGPIAATAALTGGKVAGGISEMAELLRQTSYKSSAASNYCLGTHTAPTHASKLSELGCPSFEDITLPDDVAYDDTVISATGFEKLIPGSIKQTGAAATKCVFLKGGADTSSVLWRENQPRGIKIMAGFVDLAPHETANSEAATMATLNSGTTNGWFPAATGNAAKTAFNTARELNEFSTDN</sequence>
<reference evidence="9" key="1">
    <citation type="submission" date="2013-02" db="EMBL/GenBank/DDBJ databases">
        <authorList>
            <person name="Cross G.A.M."/>
            <person name="Kim H.-S."/>
            <person name="Wickstead B."/>
        </authorList>
    </citation>
    <scope>NUCLEOTIDE SEQUENCE</scope>
    <source>
        <strain evidence="9">Lister 427</strain>
    </source>
</reference>
<accession>M4SZC7</accession>
<evidence type="ECO:0000256" key="5">
    <source>
        <dbReference type="ARBA" id="ARBA00023180"/>
    </source>
</evidence>
<keyword evidence="3" id="KW-0336">GPI-anchor</keyword>
<evidence type="ECO:0000313" key="9">
    <source>
        <dbReference type="EMBL" id="AGH60711.1"/>
    </source>
</evidence>
<dbReference type="AlphaFoldDB" id="M4SZC7"/>
<feature type="chain" id="PRO_5004057787" evidence="7">
    <location>
        <begin position="23"/>
        <end position="288"/>
    </location>
</feature>
<comment type="subcellular location">
    <subcellularLocation>
        <location evidence="1">Cell membrane</location>
        <topology evidence="1">Lipid-anchor</topology>
        <topology evidence="1">GPI-anchor</topology>
    </subcellularLocation>
</comment>
<keyword evidence="6" id="KW-0449">Lipoprotein</keyword>
<keyword evidence="2" id="KW-1003">Cell membrane</keyword>
<keyword evidence="5" id="KW-0325">Glycoprotein</keyword>
<evidence type="ECO:0000256" key="3">
    <source>
        <dbReference type="ARBA" id="ARBA00022622"/>
    </source>
</evidence>
<dbReference type="GO" id="GO:0005886">
    <property type="term" value="C:plasma membrane"/>
    <property type="evidence" value="ECO:0007669"/>
    <property type="project" value="UniProtKB-SubCell"/>
</dbReference>
<evidence type="ECO:0000256" key="2">
    <source>
        <dbReference type="ARBA" id="ARBA00022475"/>
    </source>
</evidence>
<evidence type="ECO:0000256" key="4">
    <source>
        <dbReference type="ARBA" id="ARBA00023136"/>
    </source>
</evidence>
<dbReference type="GO" id="GO:0042783">
    <property type="term" value="P:symbiont-mediated evasion of host immune response"/>
    <property type="evidence" value="ECO:0007669"/>
    <property type="project" value="InterPro"/>
</dbReference>
<dbReference type="GO" id="GO:0098552">
    <property type="term" value="C:side of membrane"/>
    <property type="evidence" value="ECO:0007669"/>
    <property type="project" value="UniProtKB-KW"/>
</dbReference>
<keyword evidence="4" id="KW-0472">Membrane</keyword>
<dbReference type="InterPro" id="IPR001812">
    <property type="entry name" value="Trypano_VSG_A_N_dom"/>
</dbReference>
<feature type="signal peptide" evidence="7">
    <location>
        <begin position="1"/>
        <end position="22"/>
    </location>
</feature>
<evidence type="ECO:0000256" key="6">
    <source>
        <dbReference type="ARBA" id="ARBA00023288"/>
    </source>
</evidence>
<evidence type="ECO:0000256" key="1">
    <source>
        <dbReference type="ARBA" id="ARBA00004609"/>
    </source>
</evidence>
<keyword evidence="7" id="KW-0732">Signal</keyword>
<name>M4SZC7_9TRYP</name>
<reference evidence="9" key="2">
    <citation type="journal article" date="2014" name="Mol. Biochem. Parasitol.">
        <title>Capturing the variant surface glycoprotein repertoire (the VSGnome) of Trypanosoma brucei Lister 427.</title>
        <authorList>
            <person name="Cross G.A."/>
            <person name="Kim H.S."/>
            <person name="Wickstead B."/>
        </authorList>
    </citation>
    <scope>NUCLEOTIDE SEQUENCE</scope>
    <source>
        <strain evidence="9">Lister 427</strain>
    </source>
</reference>
<dbReference type="Gene3D" id="3.90.150.10">
    <property type="entry name" value="Variant Surface Glycoprotein, subunit A domain 1"/>
    <property type="match status" value="1"/>
</dbReference>
<dbReference type="EMBL" id="KC613280">
    <property type="protein sequence ID" value="AGH60711.1"/>
    <property type="molecule type" value="Genomic_DNA"/>
</dbReference>
<evidence type="ECO:0000259" key="8">
    <source>
        <dbReference type="Pfam" id="PF00913"/>
    </source>
</evidence>
<organism evidence="9">
    <name type="scientific">Trypanosoma brucei</name>
    <dbReference type="NCBI Taxonomy" id="5691"/>
    <lineage>
        <taxon>Eukaryota</taxon>
        <taxon>Discoba</taxon>
        <taxon>Euglenozoa</taxon>
        <taxon>Kinetoplastea</taxon>
        <taxon>Metakinetoplastina</taxon>
        <taxon>Trypanosomatida</taxon>
        <taxon>Trypanosomatidae</taxon>
        <taxon>Trypanosoma</taxon>
    </lineage>
</organism>
<feature type="domain" description="Trypanosome variant surface glycoprotein A-type N-terminal" evidence="8">
    <location>
        <begin position="9"/>
        <end position="277"/>
    </location>
</feature>
<protein>
    <submittedName>
        <fullName evidence="9">Variant surface glycoprotein 1802</fullName>
    </submittedName>
</protein>
<dbReference type="Pfam" id="PF00913">
    <property type="entry name" value="Trypan_glycop"/>
    <property type="match status" value="1"/>
</dbReference>
<proteinExistence type="predicted"/>